<dbReference type="Proteomes" id="UP000318521">
    <property type="component" value="Unassembled WGS sequence"/>
</dbReference>
<dbReference type="SUPFAM" id="SSF56655">
    <property type="entry name" value="Carbohydrate phosphatase"/>
    <property type="match status" value="1"/>
</dbReference>
<evidence type="ECO:0000256" key="5">
    <source>
        <dbReference type="PIRSR" id="PIRSR600760-2"/>
    </source>
</evidence>
<feature type="binding site" evidence="5">
    <location>
        <position position="90"/>
    </location>
    <ligand>
        <name>Mg(2+)</name>
        <dbReference type="ChEBI" id="CHEBI:18420"/>
        <label>2</label>
    </ligand>
</feature>
<evidence type="ECO:0000256" key="4">
    <source>
        <dbReference type="ARBA" id="ARBA00022842"/>
    </source>
</evidence>
<evidence type="ECO:0000256" key="2">
    <source>
        <dbReference type="ARBA" id="ARBA00022723"/>
    </source>
</evidence>
<comment type="cofactor">
    <cofactor evidence="1 5">
        <name>Mg(2+)</name>
        <dbReference type="ChEBI" id="CHEBI:18420"/>
    </cofactor>
</comment>
<gene>
    <name evidence="6" type="ORF">FN960_16475</name>
</gene>
<dbReference type="Gene3D" id="3.40.190.80">
    <property type="match status" value="1"/>
</dbReference>
<dbReference type="PANTHER" id="PTHR20854:SF4">
    <property type="entry name" value="INOSITOL-1-MONOPHOSPHATASE-RELATED"/>
    <property type="match status" value="1"/>
</dbReference>
<reference evidence="6 7" key="1">
    <citation type="submission" date="2019-07" db="EMBL/GenBank/DDBJ databases">
        <authorList>
            <person name="Park Y.J."/>
            <person name="Jeong S.E."/>
            <person name="Jung H.S."/>
        </authorList>
    </citation>
    <scope>NUCLEOTIDE SEQUENCE [LARGE SCALE GENOMIC DNA]</scope>
    <source>
        <strain evidence="7">P16(2019)</strain>
    </source>
</reference>
<proteinExistence type="predicted"/>
<dbReference type="OrthoDB" id="9772456at2"/>
<dbReference type="InterPro" id="IPR000760">
    <property type="entry name" value="Inositol_monophosphatase-like"/>
</dbReference>
<organism evidence="6 7">
    <name type="scientific">Alkalicoccobacillus porphyridii</name>
    <dbReference type="NCBI Taxonomy" id="2597270"/>
    <lineage>
        <taxon>Bacteria</taxon>
        <taxon>Bacillati</taxon>
        <taxon>Bacillota</taxon>
        <taxon>Bacilli</taxon>
        <taxon>Bacillales</taxon>
        <taxon>Bacillaceae</taxon>
        <taxon>Alkalicoccobacillus</taxon>
    </lineage>
</organism>
<dbReference type="GO" id="GO:0008934">
    <property type="term" value="F:inositol monophosphate 1-phosphatase activity"/>
    <property type="evidence" value="ECO:0007669"/>
    <property type="project" value="TreeGrafter"/>
</dbReference>
<dbReference type="Gene3D" id="3.30.540.10">
    <property type="entry name" value="Fructose-1,6-Bisphosphatase, subunit A, domain 1"/>
    <property type="match status" value="1"/>
</dbReference>
<evidence type="ECO:0000313" key="6">
    <source>
        <dbReference type="EMBL" id="TSB45297.1"/>
    </source>
</evidence>
<sequence>MADWNELGKEARDWTYEAADLIKQALANPFKVEAKSGPDDLVTEVDKSTEAFFYQKIKENYPDHHFLGEEGTAEKISSMDGIVWIIDPIDGTMNFVHQKIKFAISIGIFEDGVGKVGIVYDVMADEMFFAIQGEGAFVNEVELIPGKDRPLNESIIGLNARWLTETHHSHANPLLALVRDSRSVRSYGSAAIEMAYVAADRLDAYVSVNLSPWDYAGASVLLEEMGYRISSFAGKKLSLLEGGTVIAAKPSLQREMISAYVGEEN</sequence>
<feature type="binding site" evidence="5">
    <location>
        <position position="214"/>
    </location>
    <ligand>
        <name>Mg(2+)</name>
        <dbReference type="ChEBI" id="CHEBI:18420"/>
        <label>1</label>
        <note>catalytic</note>
    </ligand>
</feature>
<dbReference type="GO" id="GO:0007165">
    <property type="term" value="P:signal transduction"/>
    <property type="evidence" value="ECO:0007669"/>
    <property type="project" value="TreeGrafter"/>
</dbReference>
<evidence type="ECO:0000256" key="1">
    <source>
        <dbReference type="ARBA" id="ARBA00001946"/>
    </source>
</evidence>
<accession>A0A553ZV15</accession>
<dbReference type="Pfam" id="PF00459">
    <property type="entry name" value="Inositol_P"/>
    <property type="match status" value="1"/>
</dbReference>
<keyword evidence="4 5" id="KW-0460">Magnesium</keyword>
<comment type="caution">
    <text evidence="6">The sequence shown here is derived from an EMBL/GenBank/DDBJ whole genome shotgun (WGS) entry which is preliminary data.</text>
</comment>
<evidence type="ECO:0000313" key="7">
    <source>
        <dbReference type="Proteomes" id="UP000318521"/>
    </source>
</evidence>
<dbReference type="FunFam" id="3.30.540.10:FF:000003">
    <property type="entry name" value="Inositol-1-monophosphatase"/>
    <property type="match status" value="1"/>
</dbReference>
<keyword evidence="3" id="KW-0378">Hydrolase</keyword>
<dbReference type="GO" id="GO:0006020">
    <property type="term" value="P:inositol metabolic process"/>
    <property type="evidence" value="ECO:0007669"/>
    <property type="project" value="TreeGrafter"/>
</dbReference>
<feature type="binding site" evidence="5">
    <location>
        <position position="89"/>
    </location>
    <ligand>
        <name>Mg(2+)</name>
        <dbReference type="ChEBI" id="CHEBI:18420"/>
        <label>1</label>
        <note>catalytic</note>
    </ligand>
</feature>
<protein>
    <submittedName>
        <fullName evidence="6">Inositol monophosphatase family protein</fullName>
    </submittedName>
</protein>
<dbReference type="CDD" id="cd01637">
    <property type="entry name" value="IMPase_like"/>
    <property type="match status" value="1"/>
</dbReference>
<dbReference type="GO" id="GO:0046872">
    <property type="term" value="F:metal ion binding"/>
    <property type="evidence" value="ECO:0007669"/>
    <property type="project" value="UniProtKB-KW"/>
</dbReference>
<evidence type="ECO:0000256" key="3">
    <source>
        <dbReference type="ARBA" id="ARBA00022801"/>
    </source>
</evidence>
<dbReference type="PANTHER" id="PTHR20854">
    <property type="entry name" value="INOSITOL MONOPHOSPHATASE"/>
    <property type="match status" value="1"/>
</dbReference>
<feature type="binding site" evidence="5">
    <location>
        <position position="87"/>
    </location>
    <ligand>
        <name>Mg(2+)</name>
        <dbReference type="ChEBI" id="CHEBI:18420"/>
        <label>1</label>
        <note>catalytic</note>
    </ligand>
</feature>
<keyword evidence="7" id="KW-1185">Reference proteome</keyword>
<dbReference type="RefSeq" id="WP_143849959.1">
    <property type="nucleotide sequence ID" value="NZ_VLXZ01000012.1"/>
</dbReference>
<dbReference type="PRINTS" id="PR00377">
    <property type="entry name" value="IMPHPHTASES"/>
</dbReference>
<name>A0A553ZV15_9BACI</name>
<dbReference type="InterPro" id="IPR020583">
    <property type="entry name" value="Inositol_monoP_metal-BS"/>
</dbReference>
<dbReference type="PROSITE" id="PS00629">
    <property type="entry name" value="IMP_1"/>
    <property type="match status" value="1"/>
</dbReference>
<feature type="binding site" evidence="5">
    <location>
        <position position="69"/>
    </location>
    <ligand>
        <name>Mg(2+)</name>
        <dbReference type="ChEBI" id="CHEBI:18420"/>
        <label>1</label>
        <note>catalytic</note>
    </ligand>
</feature>
<dbReference type="EMBL" id="VLXZ01000012">
    <property type="protein sequence ID" value="TSB45297.1"/>
    <property type="molecule type" value="Genomic_DNA"/>
</dbReference>
<dbReference type="AlphaFoldDB" id="A0A553ZV15"/>
<keyword evidence="2 5" id="KW-0479">Metal-binding</keyword>